<gene>
    <name evidence="1" type="ORF">PXEA_LOCUS18425</name>
</gene>
<sequence length="72" mass="7757">MTLGCYPGAAVTSLQEAGTGTSGRGRRFGQILDIRAILNQETRMGTEEETGKIDPQVSVNRFKTVTSCIISH</sequence>
<reference evidence="1" key="1">
    <citation type="submission" date="2018-11" db="EMBL/GenBank/DDBJ databases">
        <authorList>
            <consortium name="Pathogen Informatics"/>
        </authorList>
    </citation>
    <scope>NUCLEOTIDE SEQUENCE</scope>
</reference>
<protein>
    <submittedName>
        <fullName evidence="1">Uncharacterized protein</fullName>
    </submittedName>
</protein>
<dbReference type="EMBL" id="CAAALY010071000">
    <property type="protein sequence ID" value="VEL24985.1"/>
    <property type="molecule type" value="Genomic_DNA"/>
</dbReference>
<evidence type="ECO:0000313" key="1">
    <source>
        <dbReference type="EMBL" id="VEL24985.1"/>
    </source>
</evidence>
<accession>A0A3S5CIU3</accession>
<name>A0A3S5CIU3_9PLAT</name>
<organism evidence="1 2">
    <name type="scientific">Protopolystoma xenopodis</name>
    <dbReference type="NCBI Taxonomy" id="117903"/>
    <lineage>
        <taxon>Eukaryota</taxon>
        <taxon>Metazoa</taxon>
        <taxon>Spiralia</taxon>
        <taxon>Lophotrochozoa</taxon>
        <taxon>Platyhelminthes</taxon>
        <taxon>Monogenea</taxon>
        <taxon>Polyopisthocotylea</taxon>
        <taxon>Polystomatidea</taxon>
        <taxon>Polystomatidae</taxon>
        <taxon>Protopolystoma</taxon>
    </lineage>
</organism>
<dbReference type="AlphaFoldDB" id="A0A3S5CIU3"/>
<dbReference type="Proteomes" id="UP000784294">
    <property type="component" value="Unassembled WGS sequence"/>
</dbReference>
<comment type="caution">
    <text evidence="1">The sequence shown here is derived from an EMBL/GenBank/DDBJ whole genome shotgun (WGS) entry which is preliminary data.</text>
</comment>
<keyword evidence="2" id="KW-1185">Reference proteome</keyword>
<evidence type="ECO:0000313" key="2">
    <source>
        <dbReference type="Proteomes" id="UP000784294"/>
    </source>
</evidence>
<proteinExistence type="predicted"/>